<dbReference type="OrthoDB" id="2691023at2759"/>
<keyword evidence="1" id="KW-0732">Signal</keyword>
<accession>A0A9P7AH31</accession>
<keyword evidence="3" id="KW-1185">Reference proteome</keyword>
<feature type="chain" id="PRO_5040355744" description="Secreted protein" evidence="1">
    <location>
        <begin position="19"/>
        <end position="115"/>
    </location>
</feature>
<gene>
    <name evidence="2" type="ORF">HD556DRAFT_1399571</name>
</gene>
<name>A0A9P7AH31_9AGAM</name>
<organism evidence="2 3">
    <name type="scientific">Suillus plorans</name>
    <dbReference type="NCBI Taxonomy" id="116603"/>
    <lineage>
        <taxon>Eukaryota</taxon>
        <taxon>Fungi</taxon>
        <taxon>Dikarya</taxon>
        <taxon>Basidiomycota</taxon>
        <taxon>Agaricomycotina</taxon>
        <taxon>Agaricomycetes</taxon>
        <taxon>Agaricomycetidae</taxon>
        <taxon>Boletales</taxon>
        <taxon>Suillineae</taxon>
        <taxon>Suillaceae</taxon>
        <taxon>Suillus</taxon>
    </lineage>
</organism>
<evidence type="ECO:0008006" key="4">
    <source>
        <dbReference type="Google" id="ProtNLM"/>
    </source>
</evidence>
<evidence type="ECO:0000313" key="3">
    <source>
        <dbReference type="Proteomes" id="UP000719766"/>
    </source>
</evidence>
<dbReference type="AlphaFoldDB" id="A0A9P7AH31"/>
<evidence type="ECO:0000256" key="1">
    <source>
        <dbReference type="SAM" id="SignalP"/>
    </source>
</evidence>
<dbReference type="Proteomes" id="UP000719766">
    <property type="component" value="Unassembled WGS sequence"/>
</dbReference>
<sequence>MRLSFILAVVAAFKLTVSMPVVSDDGVCPIFCDRNLCCPSFICIEEVGRHGSPNWSVSGLTVRGRDPPSYSKSCFRSCLGAMRLTTRLGHASSSLLSTECGSRSEPCSGIEDTMI</sequence>
<comment type="caution">
    <text evidence="2">The sequence shown here is derived from an EMBL/GenBank/DDBJ whole genome shotgun (WGS) entry which is preliminary data.</text>
</comment>
<proteinExistence type="predicted"/>
<evidence type="ECO:0000313" key="2">
    <source>
        <dbReference type="EMBL" id="KAG1789176.1"/>
    </source>
</evidence>
<dbReference type="GeneID" id="64597561"/>
<dbReference type="RefSeq" id="XP_041156297.1">
    <property type="nucleotide sequence ID" value="XM_041303797.1"/>
</dbReference>
<dbReference type="EMBL" id="JABBWE010000061">
    <property type="protein sequence ID" value="KAG1789176.1"/>
    <property type="molecule type" value="Genomic_DNA"/>
</dbReference>
<protein>
    <recommendedName>
        <fullName evidence="4">Secreted protein</fullName>
    </recommendedName>
</protein>
<reference evidence="2" key="1">
    <citation type="journal article" date="2020" name="New Phytol.">
        <title>Comparative genomics reveals dynamic genome evolution in host specialist ectomycorrhizal fungi.</title>
        <authorList>
            <person name="Lofgren L.A."/>
            <person name="Nguyen N.H."/>
            <person name="Vilgalys R."/>
            <person name="Ruytinx J."/>
            <person name="Liao H.L."/>
            <person name="Branco S."/>
            <person name="Kuo A."/>
            <person name="LaButti K."/>
            <person name="Lipzen A."/>
            <person name="Andreopoulos W."/>
            <person name="Pangilinan J."/>
            <person name="Riley R."/>
            <person name="Hundley H."/>
            <person name="Na H."/>
            <person name="Barry K."/>
            <person name="Grigoriev I.V."/>
            <person name="Stajich J.E."/>
            <person name="Kennedy P.G."/>
        </authorList>
    </citation>
    <scope>NUCLEOTIDE SEQUENCE</scope>
    <source>
        <strain evidence="2">S12</strain>
    </source>
</reference>
<feature type="signal peptide" evidence="1">
    <location>
        <begin position="1"/>
        <end position="18"/>
    </location>
</feature>